<evidence type="ECO:0000256" key="3">
    <source>
        <dbReference type="ARBA" id="ARBA00022548"/>
    </source>
</evidence>
<evidence type="ECO:0000256" key="5">
    <source>
        <dbReference type="ARBA" id="ARBA00022827"/>
    </source>
</evidence>
<dbReference type="OrthoDB" id="5287560at2"/>
<dbReference type="EC" id="5.3.3.1" evidence="11"/>
<evidence type="ECO:0000256" key="2">
    <source>
        <dbReference type="ARBA" id="ARBA00010790"/>
    </source>
</evidence>
<dbReference type="GO" id="GO:0004769">
    <property type="term" value="F:steroid Delta-isomerase activity"/>
    <property type="evidence" value="ECO:0007669"/>
    <property type="project" value="UniProtKB-EC"/>
</dbReference>
<dbReference type="GO" id="GO:0008203">
    <property type="term" value="P:cholesterol metabolic process"/>
    <property type="evidence" value="ECO:0007669"/>
    <property type="project" value="UniProtKB-KW"/>
</dbReference>
<comment type="pathway">
    <text evidence="12">Steroid metabolism; cholesterol degradation.</text>
</comment>
<evidence type="ECO:0000256" key="11">
    <source>
        <dbReference type="ARBA" id="ARBA00038856"/>
    </source>
</evidence>
<evidence type="ECO:0000256" key="8">
    <source>
        <dbReference type="ARBA" id="ARBA00023166"/>
    </source>
</evidence>
<keyword evidence="9" id="KW-0753">Steroid metabolism</keyword>
<evidence type="ECO:0000256" key="10">
    <source>
        <dbReference type="ARBA" id="ARBA00023235"/>
    </source>
</evidence>
<evidence type="ECO:0000256" key="13">
    <source>
        <dbReference type="ARBA" id="ARBA00049723"/>
    </source>
</evidence>
<organism evidence="18 19">
    <name type="scientific">Pseudobacteriovorax antillogorgiicola</name>
    <dbReference type="NCBI Taxonomy" id="1513793"/>
    <lineage>
        <taxon>Bacteria</taxon>
        <taxon>Pseudomonadati</taxon>
        <taxon>Bdellovibrionota</taxon>
        <taxon>Oligoflexia</taxon>
        <taxon>Oligoflexales</taxon>
        <taxon>Pseudobacteriovoracaceae</taxon>
        <taxon>Pseudobacteriovorax</taxon>
    </lineage>
</organism>
<dbReference type="RefSeq" id="WP_132321824.1">
    <property type="nucleotide sequence ID" value="NZ_FWZT01000016.1"/>
</dbReference>
<comment type="cofactor">
    <cofactor evidence="1">
        <name>FAD</name>
        <dbReference type="ChEBI" id="CHEBI:57692"/>
    </cofactor>
</comment>
<keyword evidence="3" id="KW-0153">Cholesterol metabolism</keyword>
<dbReference type="InterPro" id="IPR007867">
    <property type="entry name" value="GMC_OxRtase_C"/>
</dbReference>
<sequence length="568" mass="63877">MKKFEAIVIGSGFGGGITACRLSKKWPGQVMVIERGKRYPLGSFPRKPKDISENFFNLPDEKVKRPDHVPQGVMTGMYDVRSFEHMDVVTGAGLGGGSLIYANVFMEPPEEIFDERWAPNIKRQALEPYYRAAKAVLGSRPIPEDSDPRRKVIRTEYFKKTAEAMGRESELVDLNVFFGNDLEKPTPIGEQELNRFGKLQTSCTYCAECCMGCNYQSKNSVDMNYLHVAETKYNAEILLEHKAVKFIPIDENGRESVEASGEHGFIVHVRDLKSFKTKVFQCNRLILAAGTLGTNELLLRAKYEFKTMPRISSHLGEGFSGNGDFLSFVGESSEPADPNYGPVITQRVDYNLFKNFDKDRAFILEDASYPSLLAWFAEGQKPFVFKVSAIRDTIRGYWHRFLGHRNLTKVASLLHRFLRHDISWNTSIHLCMGLDKSNGKVSLDRQSRLDLNWPQKDSMSLYEAILDSVDSFKKKVRAKFWFPLPTWHLKRNITVHPLGGAALGENPNKAVTKVDDSHFGELHNYQNIYVADGALFPSAVGANPSATISALAEKVSHGITGEQPSTDL</sequence>
<keyword evidence="10" id="KW-0413">Isomerase</keyword>
<gene>
    <name evidence="18" type="ORF">SAMN06296036_11645</name>
</gene>
<dbReference type="EMBL" id="FWZT01000016">
    <property type="protein sequence ID" value="SMF52282.1"/>
    <property type="molecule type" value="Genomic_DNA"/>
</dbReference>
<dbReference type="SUPFAM" id="SSF51905">
    <property type="entry name" value="FAD/NAD(P)-binding domain"/>
    <property type="match status" value="1"/>
</dbReference>
<dbReference type="Proteomes" id="UP000192907">
    <property type="component" value="Unassembled WGS sequence"/>
</dbReference>
<evidence type="ECO:0000256" key="7">
    <source>
        <dbReference type="ARBA" id="ARBA00023098"/>
    </source>
</evidence>
<dbReference type="GO" id="GO:0016995">
    <property type="term" value="F:cholesterol oxidase activity"/>
    <property type="evidence" value="ECO:0007669"/>
    <property type="project" value="UniProtKB-EC"/>
</dbReference>
<evidence type="ECO:0000256" key="12">
    <source>
        <dbReference type="ARBA" id="ARBA00049645"/>
    </source>
</evidence>
<dbReference type="PANTHER" id="PTHR47470:SF1">
    <property type="entry name" value="FAD-DEPENDENT OXIDOREDUCTASE 2 FAD BINDING DOMAIN-CONTAINING PROTEIN"/>
    <property type="match status" value="1"/>
</dbReference>
<comment type="similarity">
    <text evidence="2">Belongs to the GMC oxidoreductase family.</text>
</comment>
<feature type="domain" description="Glucose-methanol-choline oxidoreductase N-terminal" evidence="16">
    <location>
        <begin position="201"/>
        <end position="300"/>
    </location>
</feature>
<keyword evidence="7" id="KW-0443">Lipid metabolism</keyword>
<name>A0A1Y6C976_9BACT</name>
<evidence type="ECO:0000256" key="4">
    <source>
        <dbReference type="ARBA" id="ARBA00022630"/>
    </source>
</evidence>
<dbReference type="Pfam" id="PF00732">
    <property type="entry name" value="GMC_oxred_N"/>
    <property type="match status" value="1"/>
</dbReference>
<proteinExistence type="inferred from homology"/>
<keyword evidence="6" id="KW-0560">Oxidoreductase</keyword>
<dbReference type="STRING" id="1513793.SAMN06296036_11645"/>
<keyword evidence="5" id="KW-0274">FAD</keyword>
<evidence type="ECO:0000256" key="6">
    <source>
        <dbReference type="ARBA" id="ARBA00023002"/>
    </source>
</evidence>
<keyword evidence="19" id="KW-1185">Reference proteome</keyword>
<dbReference type="GO" id="GO:0050660">
    <property type="term" value="F:flavin adenine dinucleotide binding"/>
    <property type="evidence" value="ECO:0007669"/>
    <property type="project" value="InterPro"/>
</dbReference>
<feature type="domain" description="Glucose-methanol-choline oxidoreductase C-terminal" evidence="17">
    <location>
        <begin position="488"/>
        <end position="552"/>
    </location>
</feature>
<dbReference type="EC" id="1.1.3.6" evidence="13"/>
<keyword evidence="4" id="KW-0285">Flavoprotein</keyword>
<evidence type="ECO:0000256" key="14">
    <source>
        <dbReference type="ARBA" id="ARBA00049744"/>
    </source>
</evidence>
<keyword evidence="8" id="KW-1207">Sterol metabolism</keyword>
<protein>
    <recommendedName>
        <fullName evidence="14">Cholesterol oxidase</fullName>
        <ecNumber evidence="13">1.1.3.6</ecNumber>
        <ecNumber evidence="11">5.3.3.1</ecNumber>
    </recommendedName>
    <alternativeName>
        <fullName evidence="15">Cholesterol isomerase</fullName>
    </alternativeName>
</protein>
<dbReference type="PROSITE" id="PS51257">
    <property type="entry name" value="PROKAR_LIPOPROTEIN"/>
    <property type="match status" value="1"/>
</dbReference>
<dbReference type="Pfam" id="PF05199">
    <property type="entry name" value="GMC_oxred_C"/>
    <property type="match status" value="1"/>
</dbReference>
<reference evidence="19" key="1">
    <citation type="submission" date="2017-04" db="EMBL/GenBank/DDBJ databases">
        <authorList>
            <person name="Varghese N."/>
            <person name="Submissions S."/>
        </authorList>
    </citation>
    <scope>NUCLEOTIDE SEQUENCE [LARGE SCALE GENOMIC DNA]</scope>
    <source>
        <strain evidence="19">RKEM611</strain>
    </source>
</reference>
<evidence type="ECO:0000256" key="15">
    <source>
        <dbReference type="ARBA" id="ARBA00049778"/>
    </source>
</evidence>
<accession>A0A1Y6C976</accession>
<evidence type="ECO:0000313" key="19">
    <source>
        <dbReference type="Proteomes" id="UP000192907"/>
    </source>
</evidence>
<evidence type="ECO:0000256" key="9">
    <source>
        <dbReference type="ARBA" id="ARBA00023221"/>
    </source>
</evidence>
<evidence type="ECO:0000313" key="18">
    <source>
        <dbReference type="EMBL" id="SMF52282.1"/>
    </source>
</evidence>
<evidence type="ECO:0000259" key="16">
    <source>
        <dbReference type="Pfam" id="PF00732"/>
    </source>
</evidence>
<dbReference type="AlphaFoldDB" id="A0A1Y6C976"/>
<evidence type="ECO:0000256" key="1">
    <source>
        <dbReference type="ARBA" id="ARBA00001974"/>
    </source>
</evidence>
<dbReference type="InterPro" id="IPR052542">
    <property type="entry name" value="Cholesterol_Oxidase"/>
</dbReference>
<dbReference type="PANTHER" id="PTHR47470">
    <property type="entry name" value="CHOLESTEROL OXIDASE"/>
    <property type="match status" value="1"/>
</dbReference>
<dbReference type="InterPro" id="IPR036188">
    <property type="entry name" value="FAD/NAD-bd_sf"/>
</dbReference>
<dbReference type="InterPro" id="IPR000172">
    <property type="entry name" value="GMC_OxRdtase_N"/>
</dbReference>
<dbReference type="Gene3D" id="3.50.50.60">
    <property type="entry name" value="FAD/NAD(P)-binding domain"/>
    <property type="match status" value="3"/>
</dbReference>
<evidence type="ECO:0000259" key="17">
    <source>
        <dbReference type="Pfam" id="PF05199"/>
    </source>
</evidence>